<protein>
    <recommendedName>
        <fullName evidence="2">Surface carbohydrate biosynthesis protein</fullName>
    </recommendedName>
</protein>
<name>J9CE49_9ZZZZ</name>
<dbReference type="EMBL" id="AMCI01004349">
    <property type="protein sequence ID" value="EJW98260.1"/>
    <property type="molecule type" value="Genomic_DNA"/>
</dbReference>
<sequence>MATPKNSVQTCWGSRTADRLVAHGMERKNCPVTGAVMMDFLRPEFHGYYANKQELCEKFNLDPKKELHLYISSFGYASMTEQEVKELSEMAGTDFTGFAHTNRVSMGETLSWFDRYLGEHPEVELVYRRHPSEWNSPALLQLSKKRPNFHVIFERSVKDWIVAADSISIWMSTAIAEVYMAGKSCHILRPVPIEHEYDPVIYKNAHCVTNYQEFCESMSDRNPPFPIQKEVIEGYFDPSEQPAYKRMADLLEEVLKNPARDEPMGEG</sequence>
<accession>J9CE49</accession>
<dbReference type="AlphaFoldDB" id="J9CE49"/>
<organism evidence="1">
    <name type="scientific">gut metagenome</name>
    <dbReference type="NCBI Taxonomy" id="749906"/>
    <lineage>
        <taxon>unclassified sequences</taxon>
        <taxon>metagenomes</taxon>
        <taxon>organismal metagenomes</taxon>
    </lineage>
</organism>
<evidence type="ECO:0000313" key="1">
    <source>
        <dbReference type="EMBL" id="EJW98260.1"/>
    </source>
</evidence>
<proteinExistence type="predicted"/>
<reference evidence="1" key="1">
    <citation type="journal article" date="2012" name="PLoS ONE">
        <title>Gene sets for utilization of primary and secondary nutrition supplies in the distal gut of endangered iberian lynx.</title>
        <authorList>
            <person name="Alcaide M."/>
            <person name="Messina E."/>
            <person name="Richter M."/>
            <person name="Bargiela R."/>
            <person name="Peplies J."/>
            <person name="Huws S.A."/>
            <person name="Newbold C.J."/>
            <person name="Golyshin P.N."/>
            <person name="Simon M.A."/>
            <person name="Lopez G."/>
            <person name="Yakimov M.M."/>
            <person name="Ferrer M."/>
        </authorList>
    </citation>
    <scope>NUCLEOTIDE SEQUENCE</scope>
</reference>
<gene>
    <name evidence="1" type="ORF">EVA_13633</name>
</gene>
<dbReference type="NCBIfam" id="TIGR04396">
    <property type="entry name" value="surf_polysacc"/>
    <property type="match status" value="1"/>
</dbReference>
<evidence type="ECO:0008006" key="2">
    <source>
        <dbReference type="Google" id="ProtNLM"/>
    </source>
</evidence>
<dbReference type="InterPro" id="IPR030906">
    <property type="entry name" value="Surf_polysacc"/>
</dbReference>
<feature type="non-terminal residue" evidence="1">
    <location>
        <position position="267"/>
    </location>
</feature>
<comment type="caution">
    <text evidence="1">The sequence shown here is derived from an EMBL/GenBank/DDBJ whole genome shotgun (WGS) entry which is preliminary data.</text>
</comment>